<dbReference type="EMBL" id="NPEU01001037">
    <property type="protein sequence ID" value="RAI25703.1"/>
    <property type="molecule type" value="Genomic_DNA"/>
</dbReference>
<evidence type="ECO:0000313" key="4">
    <source>
        <dbReference type="Proteomes" id="UP000248863"/>
    </source>
</evidence>
<feature type="non-terminal residue" evidence="3">
    <location>
        <position position="81"/>
    </location>
</feature>
<keyword evidence="4" id="KW-1185">Reference proteome</keyword>
<feature type="compositionally biased region" description="Basic residues" evidence="1">
    <location>
        <begin position="1"/>
        <end position="12"/>
    </location>
</feature>
<comment type="caution">
    <text evidence="3">The sequence shown here is derived from an EMBL/GenBank/DDBJ whole genome shotgun (WGS) entry which is preliminary data.</text>
</comment>
<keyword evidence="2" id="KW-1133">Transmembrane helix</keyword>
<dbReference type="Proteomes" id="UP000248863">
    <property type="component" value="Unassembled WGS sequence"/>
</dbReference>
<organism evidence="3 4">
    <name type="scientific">Rhodoplanes elegans</name>
    <dbReference type="NCBI Taxonomy" id="29408"/>
    <lineage>
        <taxon>Bacteria</taxon>
        <taxon>Pseudomonadati</taxon>
        <taxon>Pseudomonadota</taxon>
        <taxon>Alphaproteobacteria</taxon>
        <taxon>Hyphomicrobiales</taxon>
        <taxon>Nitrobacteraceae</taxon>
        <taxon>Rhodoplanes</taxon>
    </lineage>
</organism>
<feature type="region of interest" description="Disordered" evidence="1">
    <location>
        <begin position="1"/>
        <end position="25"/>
    </location>
</feature>
<feature type="transmembrane region" description="Helical" evidence="2">
    <location>
        <begin position="53"/>
        <end position="72"/>
    </location>
</feature>
<reference evidence="3 4" key="1">
    <citation type="submission" date="2017-07" db="EMBL/GenBank/DDBJ databases">
        <title>Draft Genome Sequences of Select Purple Nonsulfur Bacteria.</title>
        <authorList>
            <person name="Lasarre B."/>
            <person name="Mckinlay J.B."/>
        </authorList>
    </citation>
    <scope>NUCLEOTIDE SEQUENCE [LARGE SCALE GENOMIC DNA]</scope>
    <source>
        <strain evidence="3 4">DSM 11907</strain>
    </source>
</reference>
<name>A0A327JK87_9BRAD</name>
<gene>
    <name evidence="3" type="ORF">CH338_31230</name>
</gene>
<keyword evidence="2" id="KW-0472">Membrane</keyword>
<dbReference type="AlphaFoldDB" id="A0A327JK87"/>
<proteinExistence type="predicted"/>
<evidence type="ECO:0000256" key="1">
    <source>
        <dbReference type="SAM" id="MobiDB-lite"/>
    </source>
</evidence>
<keyword evidence="2" id="KW-0812">Transmembrane</keyword>
<evidence type="ECO:0000313" key="3">
    <source>
        <dbReference type="EMBL" id="RAI25703.1"/>
    </source>
</evidence>
<accession>A0A327JK87</accession>
<evidence type="ECO:0000256" key="2">
    <source>
        <dbReference type="SAM" id="Phobius"/>
    </source>
</evidence>
<sequence>MTRRDTVRRRSGKTGGDRGSPQEVPMRALVRCAADLSVKLSMRRPCRPMWRRAGIAAAAILVASAVALPLGLSGPARSEER</sequence>
<protein>
    <submittedName>
        <fullName evidence="3">Uncharacterized protein</fullName>
    </submittedName>
</protein>